<proteinExistence type="predicted"/>
<gene>
    <name evidence="8" type="ORF">JMJ35_003787</name>
</gene>
<comment type="subcellular location">
    <subcellularLocation>
        <location evidence="2">Chromosome</location>
    </subcellularLocation>
    <subcellularLocation>
        <location evidence="1">Nucleus</location>
    </subcellularLocation>
</comment>
<dbReference type="Gene3D" id="3.30.900.10">
    <property type="entry name" value="HORMA domain"/>
    <property type="match status" value="1"/>
</dbReference>
<evidence type="ECO:0000313" key="9">
    <source>
        <dbReference type="Proteomes" id="UP001166286"/>
    </source>
</evidence>
<sequence length="612" mass="69074">MAPVLEHTSPVRLARRLTANNVSNREKEAFAIVYTLILVSVARIACVRHLFPEQCFTIQDPSSIRRGSDSLYDRISGLTKSASDYNGEAGFITAGNTLEVLERHQSTGADQLLDWLEVIFEAVIKCSLEGFQLSIYADRTDPSRILESYTFSFQYCQGAGSANSQLAGLTGPDGTSVTVEGARSGLKKILDQLHDYHEILPDLPRERYLICHLFYPPDHVHAQQPRGFRACSDIAISVPEGINWHLAKRNFGAINAGVYRYLIPALFQFKWANESSTGLKIAFMALTSAAERSLEDHLRIPENMEYTRALNRTFDLQRHPAPPMFNSTQLPERSIQATQQSFSPGESPLRGTEQEIHGGASGKKITIRQKRSYEETEPRSIKIDSLSEDELVATQLLVSRADPLRRMTKARLLRGKALDMRVKKSELEQKDQSVVDANVCRCQCGFNHEEGPTMLQCKCCGTWQHLHCYGFIVDQPGDEHYCYQCLLEDSEQERLAEMRELARFRRALWMLYGGDDNDPTPCTQIAIAEKLSVDSRVAAQLIRRLKDEGFLTRGRISWPVKTAAQVATRHRVYGDPFTSVRNKYEIPEDAAAPKIQVEDVNSGRKRSKVRKF</sequence>
<feature type="domain" description="HORMA" evidence="7">
    <location>
        <begin position="27"/>
        <end position="265"/>
    </location>
</feature>
<feature type="region of interest" description="Disordered" evidence="6">
    <location>
        <begin position="337"/>
        <end position="377"/>
    </location>
</feature>
<dbReference type="InterPro" id="IPR013083">
    <property type="entry name" value="Znf_RING/FYVE/PHD"/>
</dbReference>
<dbReference type="Pfam" id="PF02301">
    <property type="entry name" value="HORMA"/>
    <property type="match status" value="1"/>
</dbReference>
<keyword evidence="3" id="KW-0158">Chromosome</keyword>
<evidence type="ECO:0000256" key="3">
    <source>
        <dbReference type="ARBA" id="ARBA00022454"/>
    </source>
</evidence>
<dbReference type="AlphaFoldDB" id="A0AA39V903"/>
<evidence type="ECO:0000256" key="4">
    <source>
        <dbReference type="ARBA" id="ARBA00023242"/>
    </source>
</evidence>
<name>A0AA39V903_9LECA</name>
<dbReference type="SUPFAM" id="SSF56019">
    <property type="entry name" value="The spindle assembly checkpoint protein mad2"/>
    <property type="match status" value="1"/>
</dbReference>
<evidence type="ECO:0000313" key="8">
    <source>
        <dbReference type="EMBL" id="KAK0514065.1"/>
    </source>
</evidence>
<evidence type="ECO:0000256" key="6">
    <source>
        <dbReference type="SAM" id="MobiDB-lite"/>
    </source>
</evidence>
<dbReference type="GO" id="GO:0007130">
    <property type="term" value="P:synaptonemal complex assembly"/>
    <property type="evidence" value="ECO:0007669"/>
    <property type="project" value="TreeGrafter"/>
</dbReference>
<dbReference type="InterPro" id="IPR036570">
    <property type="entry name" value="HORMA_dom_sf"/>
</dbReference>
<dbReference type="PANTHER" id="PTHR48225">
    <property type="entry name" value="HORMA DOMAIN-CONTAINING PROTEIN 1"/>
    <property type="match status" value="1"/>
</dbReference>
<keyword evidence="5" id="KW-0469">Meiosis</keyword>
<evidence type="ECO:0000256" key="1">
    <source>
        <dbReference type="ARBA" id="ARBA00004123"/>
    </source>
</evidence>
<evidence type="ECO:0000259" key="7">
    <source>
        <dbReference type="PROSITE" id="PS50815"/>
    </source>
</evidence>
<comment type="caution">
    <text evidence="8">The sequence shown here is derived from an EMBL/GenBank/DDBJ whole genome shotgun (WGS) entry which is preliminary data.</text>
</comment>
<dbReference type="InterPro" id="IPR003511">
    <property type="entry name" value="HORMA_dom"/>
</dbReference>
<dbReference type="InterPro" id="IPR051294">
    <property type="entry name" value="HORMA_MeioticProgression"/>
</dbReference>
<dbReference type="GO" id="GO:0005694">
    <property type="term" value="C:chromosome"/>
    <property type="evidence" value="ECO:0007669"/>
    <property type="project" value="UniProtKB-SubCell"/>
</dbReference>
<dbReference type="Proteomes" id="UP001166286">
    <property type="component" value="Unassembled WGS sequence"/>
</dbReference>
<dbReference type="SUPFAM" id="SSF57903">
    <property type="entry name" value="FYVE/PHD zinc finger"/>
    <property type="match status" value="1"/>
</dbReference>
<dbReference type="PANTHER" id="PTHR48225:SF7">
    <property type="entry name" value="MEIOSIS-SPECIFIC PROTEIN HOP1"/>
    <property type="match status" value="1"/>
</dbReference>
<accession>A0AA39V903</accession>
<keyword evidence="4" id="KW-0539">Nucleus</keyword>
<dbReference type="PROSITE" id="PS50815">
    <property type="entry name" value="HORMA"/>
    <property type="match status" value="1"/>
</dbReference>
<dbReference type="GO" id="GO:0051598">
    <property type="term" value="P:meiotic recombination checkpoint signaling"/>
    <property type="evidence" value="ECO:0007669"/>
    <property type="project" value="TreeGrafter"/>
</dbReference>
<dbReference type="GO" id="GO:0005634">
    <property type="term" value="C:nucleus"/>
    <property type="evidence" value="ECO:0007669"/>
    <property type="project" value="UniProtKB-SubCell"/>
</dbReference>
<evidence type="ECO:0000256" key="2">
    <source>
        <dbReference type="ARBA" id="ARBA00004286"/>
    </source>
</evidence>
<keyword evidence="9" id="KW-1185">Reference proteome</keyword>
<dbReference type="EMBL" id="JAFEKC020000006">
    <property type="protein sequence ID" value="KAK0514065.1"/>
    <property type="molecule type" value="Genomic_DNA"/>
</dbReference>
<reference evidence="8" key="1">
    <citation type="submission" date="2023-03" db="EMBL/GenBank/DDBJ databases">
        <title>Complete genome of Cladonia borealis.</title>
        <authorList>
            <person name="Park H."/>
        </authorList>
    </citation>
    <scope>NUCLEOTIDE SEQUENCE</scope>
    <source>
        <strain evidence="8">ANT050790</strain>
    </source>
</reference>
<dbReference type="Gene3D" id="3.30.40.10">
    <property type="entry name" value="Zinc/RING finger domain, C3HC4 (zinc finger)"/>
    <property type="match status" value="1"/>
</dbReference>
<dbReference type="InterPro" id="IPR011011">
    <property type="entry name" value="Znf_FYVE_PHD"/>
</dbReference>
<evidence type="ECO:0000256" key="5">
    <source>
        <dbReference type="ARBA" id="ARBA00023254"/>
    </source>
</evidence>
<protein>
    <recommendedName>
        <fullName evidence="7">HORMA domain-containing protein</fullName>
    </recommendedName>
</protein>
<organism evidence="8 9">
    <name type="scientific">Cladonia borealis</name>
    <dbReference type="NCBI Taxonomy" id="184061"/>
    <lineage>
        <taxon>Eukaryota</taxon>
        <taxon>Fungi</taxon>
        <taxon>Dikarya</taxon>
        <taxon>Ascomycota</taxon>
        <taxon>Pezizomycotina</taxon>
        <taxon>Lecanoromycetes</taxon>
        <taxon>OSLEUM clade</taxon>
        <taxon>Lecanoromycetidae</taxon>
        <taxon>Lecanorales</taxon>
        <taxon>Lecanorineae</taxon>
        <taxon>Cladoniaceae</taxon>
        <taxon>Cladonia</taxon>
    </lineage>
</organism>